<organism evidence="3">
    <name type="scientific">Guillardia theta (strain CCMP2712)</name>
    <name type="common">Cryptophyte</name>
    <dbReference type="NCBI Taxonomy" id="905079"/>
    <lineage>
        <taxon>Eukaryota</taxon>
        <taxon>Cryptophyceae</taxon>
        <taxon>Pyrenomonadales</taxon>
        <taxon>Geminigeraceae</taxon>
        <taxon>Guillardia</taxon>
    </lineage>
</organism>
<gene>
    <name evidence="3" type="ORF">GUITHDRAFT_152095</name>
</gene>
<dbReference type="EMBL" id="JH992990">
    <property type="protein sequence ID" value="EKX47370.1"/>
    <property type="molecule type" value="Genomic_DNA"/>
</dbReference>
<dbReference type="PANTHER" id="PTHR35709">
    <property type="entry name" value="PROTEIN PROTON GRADIENT REGULATION 5, CHLOROPLASTIC"/>
    <property type="match status" value="1"/>
</dbReference>
<dbReference type="GeneID" id="17304010"/>
<dbReference type="GO" id="GO:0009644">
    <property type="term" value="P:response to high light intensity"/>
    <property type="evidence" value="ECO:0007669"/>
    <property type="project" value="InterPro"/>
</dbReference>
<sequence>MKTSFHTALLFVLALAAVLPSVYSFGFSPLASGVVQGRKASHCSVRMSTETEAPPKPEKKAAKPAKMGKQSAFGPFTPLVVATRAVVGEKQFNQIRGKAITLHSQVITEFCSYTGTTREIRQGLIKLAKNNGNTLGFLS</sequence>
<dbReference type="InterPro" id="IPR037497">
    <property type="entry name" value="PGR5"/>
</dbReference>
<dbReference type="EnsemblProtists" id="EKX47370">
    <property type="protein sequence ID" value="EKX47370"/>
    <property type="gene ID" value="GUITHDRAFT_152095"/>
</dbReference>
<dbReference type="HOGENOM" id="CLU_124691_0_0_1"/>
<dbReference type="KEGG" id="gtt:GUITHDRAFT_152095"/>
<evidence type="ECO:0000256" key="1">
    <source>
        <dbReference type="SAM" id="MobiDB-lite"/>
    </source>
</evidence>
<feature type="signal peptide" evidence="2">
    <location>
        <begin position="1"/>
        <end position="24"/>
    </location>
</feature>
<dbReference type="AlphaFoldDB" id="L1JH01"/>
<dbReference type="RefSeq" id="XP_005834350.1">
    <property type="nucleotide sequence ID" value="XM_005834293.1"/>
</dbReference>
<feature type="region of interest" description="Disordered" evidence="1">
    <location>
        <begin position="46"/>
        <end position="70"/>
    </location>
</feature>
<evidence type="ECO:0000313" key="5">
    <source>
        <dbReference type="Proteomes" id="UP000011087"/>
    </source>
</evidence>
<evidence type="ECO:0000313" key="4">
    <source>
        <dbReference type="EnsemblProtists" id="EKX47370"/>
    </source>
</evidence>
<feature type="chain" id="PRO_5008771450" evidence="2">
    <location>
        <begin position="25"/>
        <end position="139"/>
    </location>
</feature>
<dbReference type="OrthoDB" id="26525at2759"/>
<dbReference type="eggNOG" id="ENOG502S7VD">
    <property type="taxonomic scope" value="Eukaryota"/>
</dbReference>
<dbReference type="PANTHER" id="PTHR35709:SF1">
    <property type="entry name" value="PROTEIN PROTON GRADIENT REGULATION 5, CHLOROPLASTIC"/>
    <property type="match status" value="1"/>
</dbReference>
<keyword evidence="2" id="KW-0732">Signal</keyword>
<protein>
    <submittedName>
        <fullName evidence="3 4">Uncharacterized protein</fullName>
    </submittedName>
</protein>
<dbReference type="STRING" id="905079.L1JH01"/>
<reference evidence="4" key="3">
    <citation type="submission" date="2016-03" db="UniProtKB">
        <authorList>
            <consortium name="EnsemblProtists"/>
        </authorList>
    </citation>
    <scope>IDENTIFICATION</scope>
</reference>
<proteinExistence type="predicted"/>
<dbReference type="PaxDb" id="55529-EKX47370"/>
<reference evidence="3 5" key="1">
    <citation type="journal article" date="2012" name="Nature">
        <title>Algal genomes reveal evolutionary mosaicism and the fate of nucleomorphs.</title>
        <authorList>
            <consortium name="DOE Joint Genome Institute"/>
            <person name="Curtis B.A."/>
            <person name="Tanifuji G."/>
            <person name="Burki F."/>
            <person name="Gruber A."/>
            <person name="Irimia M."/>
            <person name="Maruyama S."/>
            <person name="Arias M.C."/>
            <person name="Ball S.G."/>
            <person name="Gile G.H."/>
            <person name="Hirakawa Y."/>
            <person name="Hopkins J.F."/>
            <person name="Kuo A."/>
            <person name="Rensing S.A."/>
            <person name="Schmutz J."/>
            <person name="Symeonidi A."/>
            <person name="Elias M."/>
            <person name="Eveleigh R.J."/>
            <person name="Herman E.K."/>
            <person name="Klute M.J."/>
            <person name="Nakayama T."/>
            <person name="Obornik M."/>
            <person name="Reyes-Prieto A."/>
            <person name="Armbrust E.V."/>
            <person name="Aves S.J."/>
            <person name="Beiko R.G."/>
            <person name="Coutinho P."/>
            <person name="Dacks J.B."/>
            <person name="Durnford D.G."/>
            <person name="Fast N.M."/>
            <person name="Green B.R."/>
            <person name="Grisdale C.J."/>
            <person name="Hempel F."/>
            <person name="Henrissat B."/>
            <person name="Hoppner M.P."/>
            <person name="Ishida K."/>
            <person name="Kim E."/>
            <person name="Koreny L."/>
            <person name="Kroth P.G."/>
            <person name="Liu Y."/>
            <person name="Malik S.B."/>
            <person name="Maier U.G."/>
            <person name="McRose D."/>
            <person name="Mock T."/>
            <person name="Neilson J.A."/>
            <person name="Onodera N.T."/>
            <person name="Poole A.M."/>
            <person name="Pritham E.J."/>
            <person name="Richards T.A."/>
            <person name="Rocap G."/>
            <person name="Roy S.W."/>
            <person name="Sarai C."/>
            <person name="Schaack S."/>
            <person name="Shirato S."/>
            <person name="Slamovits C.H."/>
            <person name="Spencer D.F."/>
            <person name="Suzuki S."/>
            <person name="Worden A.Z."/>
            <person name="Zauner S."/>
            <person name="Barry K."/>
            <person name="Bell C."/>
            <person name="Bharti A.K."/>
            <person name="Crow J.A."/>
            <person name="Grimwood J."/>
            <person name="Kramer R."/>
            <person name="Lindquist E."/>
            <person name="Lucas S."/>
            <person name="Salamov A."/>
            <person name="McFadden G.I."/>
            <person name="Lane C.E."/>
            <person name="Keeling P.J."/>
            <person name="Gray M.W."/>
            <person name="Grigoriev I.V."/>
            <person name="Archibald J.M."/>
        </authorList>
    </citation>
    <scope>NUCLEOTIDE SEQUENCE</scope>
    <source>
        <strain evidence="3 5">CCMP2712</strain>
    </source>
</reference>
<dbReference type="OMA" id="IGYFCEY"/>
<keyword evidence="5" id="KW-1185">Reference proteome</keyword>
<name>L1JH01_GUITC</name>
<dbReference type="Proteomes" id="UP000011087">
    <property type="component" value="Unassembled WGS sequence"/>
</dbReference>
<reference evidence="5" key="2">
    <citation type="submission" date="2012-11" db="EMBL/GenBank/DDBJ databases">
        <authorList>
            <person name="Kuo A."/>
            <person name="Curtis B.A."/>
            <person name="Tanifuji G."/>
            <person name="Burki F."/>
            <person name="Gruber A."/>
            <person name="Irimia M."/>
            <person name="Maruyama S."/>
            <person name="Arias M.C."/>
            <person name="Ball S.G."/>
            <person name="Gile G.H."/>
            <person name="Hirakawa Y."/>
            <person name="Hopkins J.F."/>
            <person name="Rensing S.A."/>
            <person name="Schmutz J."/>
            <person name="Symeonidi A."/>
            <person name="Elias M."/>
            <person name="Eveleigh R.J."/>
            <person name="Herman E.K."/>
            <person name="Klute M.J."/>
            <person name="Nakayama T."/>
            <person name="Obornik M."/>
            <person name="Reyes-Prieto A."/>
            <person name="Armbrust E.V."/>
            <person name="Aves S.J."/>
            <person name="Beiko R.G."/>
            <person name="Coutinho P."/>
            <person name="Dacks J.B."/>
            <person name="Durnford D.G."/>
            <person name="Fast N.M."/>
            <person name="Green B.R."/>
            <person name="Grisdale C."/>
            <person name="Hempe F."/>
            <person name="Henrissat B."/>
            <person name="Hoppner M.P."/>
            <person name="Ishida K.-I."/>
            <person name="Kim E."/>
            <person name="Koreny L."/>
            <person name="Kroth P.G."/>
            <person name="Liu Y."/>
            <person name="Malik S.-B."/>
            <person name="Maier U.G."/>
            <person name="McRose D."/>
            <person name="Mock T."/>
            <person name="Neilson J.A."/>
            <person name="Onodera N.T."/>
            <person name="Poole A.M."/>
            <person name="Pritham E.J."/>
            <person name="Richards T.A."/>
            <person name="Rocap G."/>
            <person name="Roy S.W."/>
            <person name="Sarai C."/>
            <person name="Schaack S."/>
            <person name="Shirato S."/>
            <person name="Slamovits C.H."/>
            <person name="Spencer D.F."/>
            <person name="Suzuki S."/>
            <person name="Worden A.Z."/>
            <person name="Zauner S."/>
            <person name="Barry K."/>
            <person name="Bell C."/>
            <person name="Bharti A.K."/>
            <person name="Crow J.A."/>
            <person name="Grimwood J."/>
            <person name="Kramer R."/>
            <person name="Lindquist E."/>
            <person name="Lucas S."/>
            <person name="Salamov A."/>
            <person name="McFadden G.I."/>
            <person name="Lane C.E."/>
            <person name="Keeling P.J."/>
            <person name="Gray M.W."/>
            <person name="Grigoriev I.V."/>
            <person name="Archibald J.M."/>
        </authorList>
    </citation>
    <scope>NUCLEOTIDE SEQUENCE</scope>
    <source>
        <strain evidence="5">CCMP2712</strain>
    </source>
</reference>
<dbReference type="GO" id="GO:0009773">
    <property type="term" value="P:photosynthetic electron transport in photosystem I"/>
    <property type="evidence" value="ECO:0007669"/>
    <property type="project" value="InterPro"/>
</dbReference>
<accession>L1JH01</accession>
<evidence type="ECO:0000256" key="2">
    <source>
        <dbReference type="SAM" id="SignalP"/>
    </source>
</evidence>
<evidence type="ECO:0000313" key="3">
    <source>
        <dbReference type="EMBL" id="EKX47370.1"/>
    </source>
</evidence>